<dbReference type="Proteomes" id="UP000536624">
    <property type="component" value="Unassembled WGS sequence"/>
</dbReference>
<evidence type="ECO:0000313" key="1">
    <source>
        <dbReference type="EMBL" id="NIY69957.1"/>
    </source>
</evidence>
<name>A0A7X5XB32_STRMQ</name>
<accession>A0A7X5XB32</accession>
<evidence type="ECO:0000313" key="2">
    <source>
        <dbReference type="Proteomes" id="UP000536624"/>
    </source>
</evidence>
<reference evidence="1 2" key="1">
    <citation type="submission" date="2020-02" db="EMBL/GenBank/DDBJ databases">
        <title>Streptomyces malaysiensis DSM14702 (JHCC583434, PFL_A843) Genome sequencing and assembly.</title>
        <authorList>
            <person name="Samborskyy M."/>
        </authorList>
    </citation>
    <scope>NUCLEOTIDE SEQUENCE [LARGE SCALE GENOMIC DNA]</scope>
    <source>
        <strain evidence="1 2">DSM 14702</strain>
    </source>
</reference>
<dbReference type="EMBL" id="JAALLH010000002">
    <property type="protein sequence ID" value="NIY69957.1"/>
    <property type="molecule type" value="Genomic_DNA"/>
</dbReference>
<sequence length="133" mass="14699">MRASFHAHEAVSATAPSLAVAETSERHGALMPSSRPRLLPWPGLNGQPCFLVTDNTGTSYLSRLADEMEAVQLRTGADLLGHARPMLRDRKADAYELRFVGHRLAEALHDALRVAESRGRRLEDREETAPEQS</sequence>
<dbReference type="AlphaFoldDB" id="A0A7X5XB32"/>
<proteinExistence type="predicted"/>
<gene>
    <name evidence="1" type="ORF">SMALB_8088</name>
</gene>
<protein>
    <submittedName>
        <fullName evidence="1">Uncharacterized protein</fullName>
    </submittedName>
</protein>
<comment type="caution">
    <text evidence="1">The sequence shown here is derived from an EMBL/GenBank/DDBJ whole genome shotgun (WGS) entry which is preliminary data.</text>
</comment>
<organism evidence="1 2">
    <name type="scientific">Streptomyces malaysiensis</name>
    <dbReference type="NCBI Taxonomy" id="92644"/>
    <lineage>
        <taxon>Bacteria</taxon>
        <taxon>Bacillati</taxon>
        <taxon>Actinomycetota</taxon>
        <taxon>Actinomycetes</taxon>
        <taxon>Kitasatosporales</taxon>
        <taxon>Streptomycetaceae</taxon>
        <taxon>Streptomyces</taxon>
        <taxon>Streptomyces violaceusniger group</taxon>
    </lineage>
</organism>